<dbReference type="PANTHER" id="PTHR42709">
    <property type="entry name" value="ALKALINE PHOSPHATASE LIKE PROTEIN"/>
    <property type="match status" value="1"/>
</dbReference>
<feature type="transmembrane region" description="Helical" evidence="6">
    <location>
        <begin position="211"/>
        <end position="230"/>
    </location>
</feature>
<keyword evidence="2" id="KW-1003">Cell membrane</keyword>
<keyword evidence="5 6" id="KW-0472">Membrane</keyword>
<gene>
    <name evidence="8" type="ORF">J3U87_21120</name>
</gene>
<dbReference type="GO" id="GO:0005886">
    <property type="term" value="C:plasma membrane"/>
    <property type="evidence" value="ECO:0007669"/>
    <property type="project" value="UniProtKB-SubCell"/>
</dbReference>
<dbReference type="RefSeq" id="WP_237377755.1">
    <property type="nucleotide sequence ID" value="NZ_CP071793.1"/>
</dbReference>
<evidence type="ECO:0000313" key="8">
    <source>
        <dbReference type="EMBL" id="QTD48094.1"/>
    </source>
</evidence>
<organism evidence="8 9">
    <name type="scientific">Sulfidibacter corallicola</name>
    <dbReference type="NCBI Taxonomy" id="2818388"/>
    <lineage>
        <taxon>Bacteria</taxon>
        <taxon>Pseudomonadati</taxon>
        <taxon>Acidobacteriota</taxon>
        <taxon>Holophagae</taxon>
        <taxon>Acanthopleuribacterales</taxon>
        <taxon>Acanthopleuribacteraceae</taxon>
        <taxon>Sulfidibacter</taxon>
    </lineage>
</organism>
<dbReference type="Pfam" id="PF09335">
    <property type="entry name" value="VTT_dom"/>
    <property type="match status" value="1"/>
</dbReference>
<dbReference type="InterPro" id="IPR032816">
    <property type="entry name" value="VTT_dom"/>
</dbReference>
<keyword evidence="9" id="KW-1185">Reference proteome</keyword>
<evidence type="ECO:0000259" key="7">
    <source>
        <dbReference type="Pfam" id="PF09335"/>
    </source>
</evidence>
<dbReference type="KEGG" id="scor:J3U87_21120"/>
<dbReference type="PANTHER" id="PTHR42709:SF6">
    <property type="entry name" value="UNDECAPRENYL PHOSPHATE TRANSPORTER A"/>
    <property type="match status" value="1"/>
</dbReference>
<reference evidence="8" key="1">
    <citation type="submission" date="2021-03" db="EMBL/GenBank/DDBJ databases">
        <title>Acanthopleuribacteraceae sp. M133.</title>
        <authorList>
            <person name="Wang G."/>
        </authorList>
    </citation>
    <scope>NUCLEOTIDE SEQUENCE</scope>
    <source>
        <strain evidence="8">M133</strain>
    </source>
</reference>
<evidence type="ECO:0000256" key="5">
    <source>
        <dbReference type="ARBA" id="ARBA00023136"/>
    </source>
</evidence>
<evidence type="ECO:0000256" key="4">
    <source>
        <dbReference type="ARBA" id="ARBA00022989"/>
    </source>
</evidence>
<dbReference type="AlphaFoldDB" id="A0A8A4TFW0"/>
<keyword evidence="4 6" id="KW-1133">Transmembrane helix</keyword>
<evidence type="ECO:0000256" key="2">
    <source>
        <dbReference type="ARBA" id="ARBA00022475"/>
    </source>
</evidence>
<dbReference type="SUPFAM" id="SSF56059">
    <property type="entry name" value="Glutathione synthetase ATP-binding domain-like"/>
    <property type="match status" value="1"/>
</dbReference>
<keyword evidence="3 6" id="KW-0812">Transmembrane</keyword>
<comment type="subcellular location">
    <subcellularLocation>
        <location evidence="1">Cell membrane</location>
        <topology evidence="1">Multi-pass membrane protein</topology>
    </subcellularLocation>
</comment>
<feature type="domain" description="VTT" evidence="7">
    <location>
        <begin position="35"/>
        <end position="150"/>
    </location>
</feature>
<dbReference type="InterPro" id="IPR051311">
    <property type="entry name" value="DedA_domain"/>
</dbReference>
<feature type="transmembrane region" description="Helical" evidence="6">
    <location>
        <begin position="47"/>
        <end position="72"/>
    </location>
</feature>
<name>A0A8A4TFW0_SULCO</name>
<proteinExistence type="predicted"/>
<feature type="transmembrane region" description="Helical" evidence="6">
    <location>
        <begin position="131"/>
        <end position="155"/>
    </location>
</feature>
<evidence type="ECO:0000256" key="1">
    <source>
        <dbReference type="ARBA" id="ARBA00004651"/>
    </source>
</evidence>
<evidence type="ECO:0000256" key="3">
    <source>
        <dbReference type="ARBA" id="ARBA00022692"/>
    </source>
</evidence>
<evidence type="ECO:0000313" key="9">
    <source>
        <dbReference type="Proteomes" id="UP000663929"/>
    </source>
</evidence>
<dbReference type="Proteomes" id="UP000663929">
    <property type="component" value="Chromosome"/>
</dbReference>
<protein>
    <submittedName>
        <fullName evidence="8">VTT domain-containing protein</fullName>
    </submittedName>
</protein>
<evidence type="ECO:0000256" key="6">
    <source>
        <dbReference type="SAM" id="Phobius"/>
    </source>
</evidence>
<dbReference type="EMBL" id="CP071793">
    <property type="protein sequence ID" value="QTD48094.1"/>
    <property type="molecule type" value="Genomic_DNA"/>
</dbReference>
<accession>A0A8A4TFW0</accession>
<sequence>MQPWLDRLVEAPDWLKIFILATSTLISEDLTTISAGIWVAQGSISPVVAVVGCFLGIFVGDGLLYLAGLVLGRPALKLPVLRNLLPEEKVHQCEDWFAKNGMMVVIVCRFIPGTRLPTYFAAGLLGSRAKYFLLASAVAVAVWTPLLVLLAWMFGEQLLSLMVFSEKYQIPVMITGILTMFLLLRLVMMFSDWKVRRRVKSRVHRIFRWEFWPILVLYFPVFFYNLWLMLRFRALTLPLLSNPGIDYSGFVGESKCRIMGAFEDQDPFFVRWIGIEPGPVEDRLSKLASWMASQSLSYPLILKPDMGQRGSGVRRIKSTEEAREYFGAYPALIQAQEFQPGPYEFGVYYVRLPNESNGRVLGLTGKEFPIAAGDGNQSLEELILRNPSGLGRIHIYMNRFRRSLERKLPAGEVIQLVNSGNHCLGTVFNDSTRLLTPELEARIDTISQSMPGFFIGRYDIRAENLEDFRKGRAFKIIELNGATGEPSHMYDHRHGLLFAYRSLFRHYRYLWEIGRQNARKGTPRMKLRTFLKGIRDYWRTAQAHPKVD</sequence>
<feature type="transmembrane region" description="Helical" evidence="6">
    <location>
        <begin position="170"/>
        <end position="190"/>
    </location>
</feature>